<dbReference type="PANTHER" id="PTHR11404:SF6">
    <property type="entry name" value="SUPEROXIDE DISMUTASE [MN], MITOCHONDRIAL"/>
    <property type="match status" value="1"/>
</dbReference>
<dbReference type="EMBL" id="KN839860">
    <property type="protein sequence ID" value="KIJ61717.1"/>
    <property type="molecule type" value="Genomic_DNA"/>
</dbReference>
<evidence type="ECO:0000256" key="1">
    <source>
        <dbReference type="ARBA" id="ARBA00001936"/>
    </source>
</evidence>
<evidence type="ECO:0000256" key="5">
    <source>
        <dbReference type="ARBA" id="ARBA00023002"/>
    </source>
</evidence>
<feature type="domain" description="Manganese/iron superoxide dismutase N-terminal" evidence="10">
    <location>
        <begin position="27"/>
        <end position="104"/>
    </location>
</feature>
<evidence type="ECO:0000256" key="2">
    <source>
        <dbReference type="ARBA" id="ARBA00008714"/>
    </source>
</evidence>
<evidence type="ECO:0000256" key="7">
    <source>
        <dbReference type="ARBA" id="ARBA00049204"/>
    </source>
</evidence>
<dbReference type="AlphaFoldDB" id="A0A0C9WCL4"/>
<dbReference type="InterPro" id="IPR036314">
    <property type="entry name" value="SOD_C_sf"/>
</dbReference>
<keyword evidence="3 8" id="KW-0479">Metal-binding</keyword>
<evidence type="ECO:0000256" key="4">
    <source>
        <dbReference type="ARBA" id="ARBA00022862"/>
    </source>
</evidence>
<dbReference type="OrthoDB" id="239262at2759"/>
<dbReference type="HOGENOM" id="CLU_031625_2_1_1"/>
<dbReference type="InterPro" id="IPR019831">
    <property type="entry name" value="Mn/Fe_SOD_N"/>
</dbReference>
<reference evidence="12 13" key="1">
    <citation type="submission" date="2014-04" db="EMBL/GenBank/DDBJ databases">
        <title>Evolutionary Origins and Diversification of the Mycorrhizal Mutualists.</title>
        <authorList>
            <consortium name="DOE Joint Genome Institute"/>
            <consortium name="Mycorrhizal Genomics Consortium"/>
            <person name="Kohler A."/>
            <person name="Kuo A."/>
            <person name="Nagy L.G."/>
            <person name="Floudas D."/>
            <person name="Copeland A."/>
            <person name="Barry K.W."/>
            <person name="Cichocki N."/>
            <person name="Veneault-Fourrey C."/>
            <person name="LaButti K."/>
            <person name="Lindquist E.A."/>
            <person name="Lipzen A."/>
            <person name="Lundell T."/>
            <person name="Morin E."/>
            <person name="Murat C."/>
            <person name="Riley R."/>
            <person name="Ohm R."/>
            <person name="Sun H."/>
            <person name="Tunlid A."/>
            <person name="Henrissat B."/>
            <person name="Grigoriev I.V."/>
            <person name="Hibbett D.S."/>
            <person name="Martin F."/>
        </authorList>
    </citation>
    <scope>NUCLEOTIDE SEQUENCE [LARGE SCALE GENOMIC DNA]</scope>
    <source>
        <strain evidence="12 13">MD-312</strain>
    </source>
</reference>
<evidence type="ECO:0000256" key="9">
    <source>
        <dbReference type="RuleBase" id="RU000414"/>
    </source>
</evidence>
<proteinExistence type="inferred from homology"/>
<evidence type="ECO:0000259" key="11">
    <source>
        <dbReference type="Pfam" id="PF02777"/>
    </source>
</evidence>
<dbReference type="Proteomes" id="UP000053820">
    <property type="component" value="Unassembled WGS sequence"/>
</dbReference>
<feature type="binding site" evidence="8">
    <location>
        <position position="96"/>
    </location>
    <ligand>
        <name>Mn(2+)</name>
        <dbReference type="ChEBI" id="CHEBI:29035"/>
    </ligand>
</feature>
<evidence type="ECO:0000259" key="10">
    <source>
        <dbReference type="Pfam" id="PF00081"/>
    </source>
</evidence>
<evidence type="ECO:0000256" key="6">
    <source>
        <dbReference type="ARBA" id="ARBA00023211"/>
    </source>
</evidence>
<dbReference type="InterPro" id="IPR019833">
    <property type="entry name" value="Mn/Fe_SOD_BS"/>
</dbReference>
<dbReference type="Gene3D" id="3.55.40.20">
    <property type="entry name" value="Iron/manganese superoxide dismutase, C-terminal domain"/>
    <property type="match status" value="1"/>
</dbReference>
<protein>
    <recommendedName>
        <fullName evidence="9">Superoxide dismutase</fullName>
        <ecNumber evidence="9">1.15.1.1</ecNumber>
    </recommendedName>
</protein>
<dbReference type="GO" id="GO:0005739">
    <property type="term" value="C:mitochondrion"/>
    <property type="evidence" value="ECO:0007669"/>
    <property type="project" value="TreeGrafter"/>
</dbReference>
<dbReference type="PIRSF" id="PIRSF000349">
    <property type="entry name" value="SODismutase"/>
    <property type="match status" value="1"/>
</dbReference>
<dbReference type="GO" id="GO:0030145">
    <property type="term" value="F:manganese ion binding"/>
    <property type="evidence" value="ECO:0007669"/>
    <property type="project" value="TreeGrafter"/>
</dbReference>
<dbReference type="Pfam" id="PF00081">
    <property type="entry name" value="Sod_Fe_N"/>
    <property type="match status" value="1"/>
</dbReference>
<dbReference type="PRINTS" id="PR01703">
    <property type="entry name" value="MNSODISMTASE"/>
</dbReference>
<dbReference type="FunFam" id="3.55.40.20:FF:000002">
    <property type="entry name" value="Superoxide dismutase"/>
    <property type="match status" value="1"/>
</dbReference>
<gene>
    <name evidence="12" type="ORF">HYDPIDRAFT_176876</name>
</gene>
<evidence type="ECO:0000313" key="12">
    <source>
        <dbReference type="EMBL" id="KIJ61717.1"/>
    </source>
</evidence>
<keyword evidence="13" id="KW-1185">Reference proteome</keyword>
<dbReference type="PANTHER" id="PTHR11404">
    <property type="entry name" value="SUPEROXIDE DISMUTASE 2"/>
    <property type="match status" value="1"/>
</dbReference>
<sequence>MLSIARTVLRPTLTRAFVAPGAAASLHTLPDLPYAYNALEPHISEQIMKLHHTKHHQTYVNGLNAAEETYAKSTSTKEKIALQSALKFNGGGHINHSLFWKNLSPVNEDGGKLAEGPLKQALERDFGSVEDFKKKFNAATAAIQGSGWGWLGYNSATKKLEITTTANQDPLISHSPIIGVDIWEHAFYLQYHNVKVDYLAAIWNVINFKEAEQRLVEATK</sequence>
<dbReference type="PROSITE" id="PS00088">
    <property type="entry name" value="SOD_MN"/>
    <property type="match status" value="1"/>
</dbReference>
<dbReference type="EC" id="1.15.1.1" evidence="9"/>
<dbReference type="SUPFAM" id="SSF46609">
    <property type="entry name" value="Fe,Mn superoxide dismutase (SOD), N-terminal domain"/>
    <property type="match status" value="1"/>
</dbReference>
<dbReference type="InterPro" id="IPR036324">
    <property type="entry name" value="Mn/Fe_SOD_N_sf"/>
</dbReference>
<feature type="binding site" evidence="8">
    <location>
        <position position="181"/>
    </location>
    <ligand>
        <name>Mn(2+)</name>
        <dbReference type="ChEBI" id="CHEBI:29035"/>
    </ligand>
</feature>
<comment type="cofactor">
    <cofactor evidence="1">
        <name>Mn(2+)</name>
        <dbReference type="ChEBI" id="CHEBI:29035"/>
    </cofactor>
</comment>
<dbReference type="InterPro" id="IPR050265">
    <property type="entry name" value="Fe/Mn_Superoxide_Dismutase"/>
</dbReference>
<accession>A0A0C9WCL4</accession>
<comment type="similarity">
    <text evidence="2 9">Belongs to the iron/manganese superoxide dismutase family.</text>
</comment>
<dbReference type="GO" id="GO:0004784">
    <property type="term" value="F:superoxide dismutase activity"/>
    <property type="evidence" value="ECO:0007669"/>
    <property type="project" value="UniProtKB-EC"/>
</dbReference>
<dbReference type="SUPFAM" id="SSF54719">
    <property type="entry name" value="Fe,Mn superoxide dismutase (SOD), C-terminal domain"/>
    <property type="match status" value="1"/>
</dbReference>
<feature type="binding site" evidence="8">
    <location>
        <position position="185"/>
    </location>
    <ligand>
        <name>Mn(2+)</name>
        <dbReference type="ChEBI" id="CHEBI:29035"/>
    </ligand>
</feature>
<organism evidence="12 13">
    <name type="scientific">Hydnomerulius pinastri MD-312</name>
    <dbReference type="NCBI Taxonomy" id="994086"/>
    <lineage>
        <taxon>Eukaryota</taxon>
        <taxon>Fungi</taxon>
        <taxon>Dikarya</taxon>
        <taxon>Basidiomycota</taxon>
        <taxon>Agaricomycotina</taxon>
        <taxon>Agaricomycetes</taxon>
        <taxon>Agaricomycetidae</taxon>
        <taxon>Boletales</taxon>
        <taxon>Boletales incertae sedis</taxon>
        <taxon>Leucogyrophana</taxon>
    </lineage>
</organism>
<keyword evidence="4" id="KW-0049">Antioxidant</keyword>
<dbReference type="FunFam" id="1.10.287.990:FF:000001">
    <property type="entry name" value="Superoxide dismutase"/>
    <property type="match status" value="1"/>
</dbReference>
<evidence type="ECO:0000256" key="8">
    <source>
        <dbReference type="PIRSR" id="PIRSR000349-1"/>
    </source>
</evidence>
<feature type="domain" description="Manganese/iron superoxide dismutase C-terminal" evidence="11">
    <location>
        <begin position="115"/>
        <end position="214"/>
    </location>
</feature>
<comment type="catalytic activity">
    <reaction evidence="7 9">
        <text>2 superoxide + 2 H(+) = H2O2 + O2</text>
        <dbReference type="Rhea" id="RHEA:20696"/>
        <dbReference type="ChEBI" id="CHEBI:15378"/>
        <dbReference type="ChEBI" id="CHEBI:15379"/>
        <dbReference type="ChEBI" id="CHEBI:16240"/>
        <dbReference type="ChEBI" id="CHEBI:18421"/>
        <dbReference type="EC" id="1.15.1.1"/>
    </reaction>
</comment>
<dbReference type="Gene3D" id="1.10.287.990">
    <property type="entry name" value="Fe,Mn superoxide dismutase (SOD) domain"/>
    <property type="match status" value="1"/>
</dbReference>
<dbReference type="InterPro" id="IPR019832">
    <property type="entry name" value="Mn/Fe_SOD_C"/>
</dbReference>
<comment type="function">
    <text evidence="9">Destroys radicals which are normally produced within the cells and which are toxic to biological systems.</text>
</comment>
<dbReference type="InterPro" id="IPR001189">
    <property type="entry name" value="Mn/Fe_SOD"/>
</dbReference>
<dbReference type="Pfam" id="PF02777">
    <property type="entry name" value="Sod_Fe_C"/>
    <property type="match status" value="1"/>
</dbReference>
<keyword evidence="5 9" id="KW-0560">Oxidoreductase</keyword>
<name>A0A0C9WCL4_9AGAM</name>
<evidence type="ECO:0000256" key="3">
    <source>
        <dbReference type="ARBA" id="ARBA00022723"/>
    </source>
</evidence>
<feature type="binding site" evidence="8">
    <location>
        <position position="51"/>
    </location>
    <ligand>
        <name>Mn(2+)</name>
        <dbReference type="ChEBI" id="CHEBI:29035"/>
    </ligand>
</feature>
<keyword evidence="6" id="KW-0464">Manganese</keyword>
<evidence type="ECO:0000313" key="13">
    <source>
        <dbReference type="Proteomes" id="UP000053820"/>
    </source>
</evidence>